<dbReference type="RefSeq" id="WP_033428335.1">
    <property type="nucleotide sequence ID" value="NZ_CP034550.1"/>
</dbReference>
<dbReference type="AlphaFoldDB" id="A0A5Q0HBV7"/>
<dbReference type="EMBL" id="CP034550">
    <property type="protein sequence ID" value="QFZ23757.1"/>
    <property type="molecule type" value="Genomic_DNA"/>
</dbReference>
<proteinExistence type="predicted"/>
<accession>A0A5Q0HBV7</accession>
<keyword evidence="2" id="KW-1185">Reference proteome</keyword>
<evidence type="ECO:0000313" key="2">
    <source>
        <dbReference type="Proteomes" id="UP000325787"/>
    </source>
</evidence>
<organism evidence="1 2">
    <name type="scientific">Saccharothrix syringae</name>
    <name type="common">Nocardiopsis syringae</name>
    <dbReference type="NCBI Taxonomy" id="103733"/>
    <lineage>
        <taxon>Bacteria</taxon>
        <taxon>Bacillati</taxon>
        <taxon>Actinomycetota</taxon>
        <taxon>Actinomycetes</taxon>
        <taxon>Pseudonocardiales</taxon>
        <taxon>Pseudonocardiaceae</taxon>
        <taxon>Saccharothrix</taxon>
    </lineage>
</organism>
<gene>
    <name evidence="1" type="ORF">EKG83_45595</name>
</gene>
<reference evidence="2" key="1">
    <citation type="journal article" date="2021" name="Curr. Microbiol.">
        <title>Complete genome of nocamycin-producing strain Saccharothrix syringae NRRL B-16468 reveals the biosynthetic potential for secondary metabolites.</title>
        <authorList>
            <person name="Mo X."/>
            <person name="Yang S."/>
        </authorList>
    </citation>
    <scope>NUCLEOTIDE SEQUENCE [LARGE SCALE GENOMIC DNA]</scope>
    <source>
        <strain evidence="2">ATCC 51364 / DSM 43886 / JCM 6844 / KCTC 9398 / NBRC 14523 / NRRL B-16468 / INA 2240</strain>
    </source>
</reference>
<evidence type="ECO:0000313" key="1">
    <source>
        <dbReference type="EMBL" id="QFZ23757.1"/>
    </source>
</evidence>
<name>A0A5Q0HBV7_SACSY</name>
<dbReference type="KEGG" id="ssyi:EKG83_45595"/>
<protein>
    <submittedName>
        <fullName evidence="1">Uncharacterized protein</fullName>
    </submittedName>
</protein>
<dbReference type="Proteomes" id="UP000325787">
    <property type="component" value="Chromosome"/>
</dbReference>
<sequence>MGRHGDAAPDEPAGIAVHERPAVRLECSEPMRVPPLLQTAGYARARGAAVDARTARQKSLTAFTDDEAAVRAYRDEFAVLDGLALDARRSRRLIAQRASTCLNRLAEEAEGDS</sequence>